<keyword evidence="2" id="KW-1185">Reference proteome</keyword>
<dbReference type="eggNOG" id="COG4335">
    <property type="taxonomic scope" value="Bacteria"/>
</dbReference>
<dbReference type="Gene3D" id="1.25.40.290">
    <property type="entry name" value="ARM repeat domains"/>
    <property type="match status" value="1"/>
</dbReference>
<evidence type="ECO:0000313" key="2">
    <source>
        <dbReference type="Proteomes" id="UP000026714"/>
    </source>
</evidence>
<evidence type="ECO:0000313" key="1">
    <source>
        <dbReference type="EMBL" id="KDB52063.1"/>
    </source>
</evidence>
<dbReference type="PATRIC" id="fig|1286631.3.peg.2301"/>
<name>A0A059KLV3_9BURK</name>
<protein>
    <recommendedName>
        <fullName evidence="3">DNA alkylation repair protein</fullName>
    </recommendedName>
</protein>
<gene>
    <name evidence="1" type="ORF">X805_23370</name>
</gene>
<dbReference type="EMBL" id="AZRA01000060">
    <property type="protein sequence ID" value="KDB52063.1"/>
    <property type="molecule type" value="Genomic_DNA"/>
</dbReference>
<evidence type="ECO:0008006" key="3">
    <source>
        <dbReference type="Google" id="ProtNLM"/>
    </source>
</evidence>
<dbReference type="Proteomes" id="UP000026714">
    <property type="component" value="Unassembled WGS sequence"/>
</dbReference>
<dbReference type="SUPFAM" id="SSF48371">
    <property type="entry name" value="ARM repeat"/>
    <property type="match status" value="1"/>
</dbReference>
<dbReference type="AlphaFoldDB" id="A0A059KLV3"/>
<accession>A0A059KLV3</accession>
<reference evidence="1 2" key="1">
    <citation type="journal article" date="2014" name="FEMS Microbiol. Ecol.">
        <title>Sphaerotilus natans encrusted with nanoball-shaped Fe(III) oxide minerals formed by nitrate-reducing mixotrophic Fe(II) oxidation.</title>
        <authorList>
            <person name="Park S."/>
            <person name="Kim D.H."/>
            <person name="Lee J.H."/>
            <person name="Hur H.G."/>
        </authorList>
    </citation>
    <scope>NUCLEOTIDE SEQUENCE [LARGE SCALE GENOMIC DNA]</scope>
    <source>
        <strain evidence="1 2">DSM 6575</strain>
    </source>
</reference>
<sequence>MGCYAAIMAEAFRNLLDEVAVAQIGFHLARVLPGLDRHAFEREARTGLAALELKARVQHLSAVLERHLQQVLAEDFAAACDALEAALAPPGLLPWGEAPRGPADPAAGLAGWAVWPLTDWVARCGLHAPDRALDALHAMTQRFTAEWALRPFIEAHPERTWARLAAWCEDPSEHVRRLVSEGSRPRLPWGRRLQGLIRDPSPTLPLLARLQDDTSAYVRRSVANHLNDLSRDHPEQLVRWLQTHLPQAPAPRRALLRHASRTLIKAGHPQVLAAWGQGEPLAGRATLTLRPGAIALGEAVELRVGLQSQAGSAQPLVIDYAVHHVKADGRASPKVFKGWTLTLAPGEARVLTRRHALRPISTRRYHPGWHRITLQVNGQTLAEAGFELLTDG</sequence>
<proteinExistence type="predicted"/>
<comment type="caution">
    <text evidence="1">The sequence shown here is derived from an EMBL/GenBank/DDBJ whole genome shotgun (WGS) entry which is preliminary data.</text>
</comment>
<organism evidence="1 2">
    <name type="scientific">Sphaerotilus natans subsp. natans DSM 6575</name>
    <dbReference type="NCBI Taxonomy" id="1286631"/>
    <lineage>
        <taxon>Bacteria</taxon>
        <taxon>Pseudomonadati</taxon>
        <taxon>Pseudomonadota</taxon>
        <taxon>Betaproteobacteria</taxon>
        <taxon>Burkholderiales</taxon>
        <taxon>Sphaerotilaceae</taxon>
        <taxon>Sphaerotilus</taxon>
    </lineage>
</organism>
<dbReference type="InterPro" id="IPR016024">
    <property type="entry name" value="ARM-type_fold"/>
</dbReference>